<dbReference type="EMBL" id="FPAB01000004">
    <property type="protein sequence ID" value="SFS87916.1"/>
    <property type="molecule type" value="Genomic_DNA"/>
</dbReference>
<feature type="region of interest" description="Disordered" evidence="7">
    <location>
        <begin position="413"/>
        <end position="466"/>
    </location>
</feature>
<proteinExistence type="predicted"/>
<dbReference type="PANTHER" id="PTHR23513">
    <property type="entry name" value="INTEGRAL MEMBRANE EFFLUX PROTEIN-RELATED"/>
    <property type="match status" value="1"/>
</dbReference>
<name>A0A1I6TFI7_9ACTN</name>
<reference evidence="10" key="1">
    <citation type="submission" date="2016-10" db="EMBL/GenBank/DDBJ databases">
        <authorList>
            <person name="Varghese N."/>
            <person name="Submissions S."/>
        </authorList>
    </citation>
    <scope>NUCLEOTIDE SEQUENCE [LARGE SCALE GENOMIC DNA]</scope>
    <source>
        <strain evidence="10">CGMCC 4.7047</strain>
    </source>
</reference>
<evidence type="ECO:0000256" key="4">
    <source>
        <dbReference type="ARBA" id="ARBA00022692"/>
    </source>
</evidence>
<keyword evidence="5 8" id="KW-1133">Transmembrane helix</keyword>
<dbReference type="Pfam" id="PF05977">
    <property type="entry name" value="MFS_3"/>
    <property type="match status" value="1"/>
</dbReference>
<keyword evidence="4 8" id="KW-0812">Transmembrane</keyword>
<evidence type="ECO:0000313" key="10">
    <source>
        <dbReference type="Proteomes" id="UP000198873"/>
    </source>
</evidence>
<keyword evidence="3" id="KW-1003">Cell membrane</keyword>
<dbReference type="InterPro" id="IPR010290">
    <property type="entry name" value="TM_effector"/>
</dbReference>
<evidence type="ECO:0000313" key="9">
    <source>
        <dbReference type="EMBL" id="SFS87916.1"/>
    </source>
</evidence>
<dbReference type="CDD" id="cd06173">
    <property type="entry name" value="MFS_MefA_like"/>
    <property type="match status" value="1"/>
</dbReference>
<dbReference type="STRING" id="1176198.SAMN05444716_104613"/>
<feature type="transmembrane region" description="Helical" evidence="8">
    <location>
        <begin position="234"/>
        <end position="257"/>
    </location>
</feature>
<keyword evidence="6 8" id="KW-0472">Membrane</keyword>
<dbReference type="SUPFAM" id="SSF103473">
    <property type="entry name" value="MFS general substrate transporter"/>
    <property type="match status" value="1"/>
</dbReference>
<dbReference type="GO" id="GO:0005886">
    <property type="term" value="C:plasma membrane"/>
    <property type="evidence" value="ECO:0007669"/>
    <property type="project" value="UniProtKB-SubCell"/>
</dbReference>
<protein>
    <submittedName>
        <fullName evidence="9">Predicted arabinose efflux permease, MFS family</fullName>
    </submittedName>
</protein>
<dbReference type="InterPro" id="IPR036259">
    <property type="entry name" value="MFS_trans_sf"/>
</dbReference>
<feature type="transmembrane region" description="Helical" evidence="8">
    <location>
        <begin position="269"/>
        <end position="286"/>
    </location>
</feature>
<accession>A0A1I6TFI7</accession>
<keyword evidence="2" id="KW-0813">Transport</keyword>
<feature type="transmembrane region" description="Helical" evidence="8">
    <location>
        <begin position="52"/>
        <end position="73"/>
    </location>
</feature>
<evidence type="ECO:0000256" key="2">
    <source>
        <dbReference type="ARBA" id="ARBA00022448"/>
    </source>
</evidence>
<gene>
    <name evidence="9" type="ORF">SAMN05444716_104613</name>
</gene>
<feature type="transmembrane region" description="Helical" evidence="8">
    <location>
        <begin position="111"/>
        <end position="129"/>
    </location>
</feature>
<dbReference type="PANTHER" id="PTHR23513:SF9">
    <property type="entry name" value="ENTEROBACTIN EXPORTER ENTS"/>
    <property type="match status" value="1"/>
</dbReference>
<feature type="transmembrane region" description="Helical" evidence="8">
    <location>
        <begin position="20"/>
        <end position="46"/>
    </location>
</feature>
<dbReference type="Gene3D" id="1.20.1250.20">
    <property type="entry name" value="MFS general substrate transporter like domains"/>
    <property type="match status" value="1"/>
</dbReference>
<feature type="transmembrane region" description="Helical" evidence="8">
    <location>
        <begin position="298"/>
        <end position="322"/>
    </location>
</feature>
<evidence type="ECO:0000256" key="1">
    <source>
        <dbReference type="ARBA" id="ARBA00004429"/>
    </source>
</evidence>
<organism evidence="9 10">
    <name type="scientific">Streptomyces harbinensis</name>
    <dbReference type="NCBI Taxonomy" id="1176198"/>
    <lineage>
        <taxon>Bacteria</taxon>
        <taxon>Bacillati</taxon>
        <taxon>Actinomycetota</taxon>
        <taxon>Actinomycetes</taxon>
        <taxon>Kitasatosporales</taxon>
        <taxon>Streptomycetaceae</taxon>
        <taxon>Streptomyces</taxon>
    </lineage>
</organism>
<feature type="transmembrane region" description="Helical" evidence="8">
    <location>
        <begin position="85"/>
        <end position="105"/>
    </location>
</feature>
<keyword evidence="10" id="KW-1185">Reference proteome</keyword>
<sequence>MSGRRIRFLDLRPLRTSRPFRALGIGASLGSAGHQIATVAVLAQVWELTRSPLWTGAIGLATAGPALVCGLAGGSLADAMDRRTLVRATTAVHLLAALALLGQALAGNRSVLLLLALVGAAAGASALGAPARRTFPVRLLPSDQLAAGLALQGMAFQVSMLAGPALAGLLLARWDFPAAYGCQAAALVVSLAVTFRLPPMPVDGGRPAAGGASGGRPRRPERGGWGFILRRPTLWGSFATDLSATLLAMPISLFPLVNEARFDGDPRTLGLFLSAVAVGGITAGLFSGTVTRLRRAGLVQLTAALVWGLALAVFGLAGPLWLALGALAVAGGADTISVVTRGALVQLETPDRYRGRVSSVEHIIGMAGPEAGNFRGGLVASLTSAPVALVTGGLAGAVAVGVVAAVNRPLRSYTLPEPEPEPDAEQAPPGKPDPAPDTDTDPNTGTHAGRRPEPGAAPEAAPEPAP</sequence>
<feature type="region of interest" description="Disordered" evidence="7">
    <location>
        <begin position="204"/>
        <end position="223"/>
    </location>
</feature>
<evidence type="ECO:0000256" key="7">
    <source>
        <dbReference type="SAM" id="MobiDB-lite"/>
    </source>
</evidence>
<dbReference type="RefSeq" id="WP_093843277.1">
    <property type="nucleotide sequence ID" value="NZ_FPAB01000004.1"/>
</dbReference>
<evidence type="ECO:0000256" key="6">
    <source>
        <dbReference type="ARBA" id="ARBA00023136"/>
    </source>
</evidence>
<dbReference type="Proteomes" id="UP000198873">
    <property type="component" value="Unassembled WGS sequence"/>
</dbReference>
<evidence type="ECO:0000256" key="8">
    <source>
        <dbReference type="SAM" id="Phobius"/>
    </source>
</evidence>
<feature type="transmembrane region" description="Helical" evidence="8">
    <location>
        <begin position="385"/>
        <end position="406"/>
    </location>
</feature>
<comment type="subcellular location">
    <subcellularLocation>
        <location evidence="1">Cell inner membrane</location>
        <topology evidence="1">Multi-pass membrane protein</topology>
    </subcellularLocation>
</comment>
<dbReference type="AlphaFoldDB" id="A0A1I6TFI7"/>
<evidence type="ECO:0000256" key="3">
    <source>
        <dbReference type="ARBA" id="ARBA00022475"/>
    </source>
</evidence>
<evidence type="ECO:0000256" key="5">
    <source>
        <dbReference type="ARBA" id="ARBA00022989"/>
    </source>
</evidence>